<feature type="region of interest" description="Disordered" evidence="1">
    <location>
        <begin position="137"/>
        <end position="160"/>
    </location>
</feature>
<accession>A0AAQ4FLL6</accession>
<organism evidence="2 3">
    <name type="scientific">Amblyomma americanum</name>
    <name type="common">Lone star tick</name>
    <dbReference type="NCBI Taxonomy" id="6943"/>
    <lineage>
        <taxon>Eukaryota</taxon>
        <taxon>Metazoa</taxon>
        <taxon>Ecdysozoa</taxon>
        <taxon>Arthropoda</taxon>
        <taxon>Chelicerata</taxon>
        <taxon>Arachnida</taxon>
        <taxon>Acari</taxon>
        <taxon>Parasitiformes</taxon>
        <taxon>Ixodida</taxon>
        <taxon>Ixodoidea</taxon>
        <taxon>Ixodidae</taxon>
        <taxon>Amblyomminae</taxon>
        <taxon>Amblyomma</taxon>
    </lineage>
</organism>
<comment type="caution">
    <text evidence="2">The sequence shown here is derived from an EMBL/GenBank/DDBJ whole genome shotgun (WGS) entry which is preliminary data.</text>
</comment>
<feature type="compositionally biased region" description="Basic and acidic residues" evidence="1">
    <location>
        <begin position="139"/>
        <end position="156"/>
    </location>
</feature>
<dbReference type="Proteomes" id="UP001321473">
    <property type="component" value="Unassembled WGS sequence"/>
</dbReference>
<evidence type="ECO:0000256" key="1">
    <source>
        <dbReference type="SAM" id="MobiDB-lite"/>
    </source>
</evidence>
<evidence type="ECO:0000313" key="2">
    <source>
        <dbReference type="EMBL" id="KAK8787635.1"/>
    </source>
</evidence>
<dbReference type="AlphaFoldDB" id="A0AAQ4FLL6"/>
<name>A0AAQ4FLL6_AMBAM</name>
<gene>
    <name evidence="2" type="ORF">V5799_022585</name>
</gene>
<protein>
    <submittedName>
        <fullName evidence="2">Uncharacterized protein</fullName>
    </submittedName>
</protein>
<proteinExistence type="predicted"/>
<evidence type="ECO:0000313" key="3">
    <source>
        <dbReference type="Proteomes" id="UP001321473"/>
    </source>
</evidence>
<reference evidence="2 3" key="1">
    <citation type="journal article" date="2023" name="Arcadia Sci">
        <title>De novo assembly of a long-read Amblyomma americanum tick genome.</title>
        <authorList>
            <person name="Chou S."/>
            <person name="Poskanzer K.E."/>
            <person name="Rollins M."/>
            <person name="Thuy-Boun P.S."/>
        </authorList>
    </citation>
    <scope>NUCLEOTIDE SEQUENCE [LARGE SCALE GENOMIC DNA]</scope>
    <source>
        <strain evidence="2">F_SG_1</strain>
        <tissue evidence="2">Salivary glands</tissue>
    </source>
</reference>
<dbReference type="EMBL" id="JARKHS020001621">
    <property type="protein sequence ID" value="KAK8787635.1"/>
    <property type="molecule type" value="Genomic_DNA"/>
</dbReference>
<keyword evidence="3" id="KW-1185">Reference proteome</keyword>
<sequence>MLHGKRTMSQGQKRVIDQDPDYESIPLHAQQKRIKLHEQDAKEAAVKKIEQIVRSQFSSEISARESELDLINQRIYQLQMMLDRLRVGIITKYYASGGQAADSCSAVSGGGWEDSQQALASVHPTVRQFLGKAPLATPRSEECHSGSQEEQRRTFVTEDSSNVETTAAPGLGAEASLRRLTRGACPATPCCCTTFFGNAVVEQRWCWLYVAGVNTKWDRVIGEK</sequence>